<accession>G7VI34</accession>
<proteinExistence type="predicted"/>
<dbReference type="AlphaFoldDB" id="G7VI34"/>
<dbReference type="BioCyc" id="PSP1104324:GJSN-1950-MONOMER"/>
<reference evidence="1 2" key="1">
    <citation type="journal article" date="2012" name="J. Bacteriol.">
        <title>Complete genome sequence of strain 1860, a crenarchaeon of the genus pyrobaculum able to grow with various electron acceptors.</title>
        <authorList>
            <person name="Mardanov A.V."/>
            <person name="Gumerov V.M."/>
            <person name="Slobodkina G.B."/>
            <person name="Beletsky A.V."/>
            <person name="Bonch-Osmolovskaya E.A."/>
            <person name="Ravin N.V."/>
            <person name="Skryabin K.G."/>
        </authorList>
    </citation>
    <scope>NUCLEOTIDE SEQUENCE [LARGE SCALE GENOMIC DNA]</scope>
    <source>
        <strain evidence="1 2">1860</strain>
    </source>
</reference>
<dbReference type="STRING" id="1104324.P186_1998"/>
<dbReference type="HOGENOM" id="CLU_3245498_0_0_2"/>
<sequence length="42" mass="4524">MLAPSCWDRGFGYQRGGSAQFSGLMRGLWRGGGGDRIYTASP</sequence>
<name>G7VI34_9CREN</name>
<gene>
    <name evidence="1" type="ORF">P186_1998</name>
</gene>
<protein>
    <submittedName>
        <fullName evidence="1">Uncharacterized protein</fullName>
    </submittedName>
</protein>
<evidence type="ECO:0000313" key="1">
    <source>
        <dbReference type="EMBL" id="AET33394.1"/>
    </source>
</evidence>
<evidence type="ECO:0000313" key="2">
    <source>
        <dbReference type="Proteomes" id="UP000005867"/>
    </source>
</evidence>
<organism evidence="1 2">
    <name type="scientific">Pyrobaculum ferrireducens</name>
    <dbReference type="NCBI Taxonomy" id="1104324"/>
    <lineage>
        <taxon>Archaea</taxon>
        <taxon>Thermoproteota</taxon>
        <taxon>Thermoprotei</taxon>
        <taxon>Thermoproteales</taxon>
        <taxon>Thermoproteaceae</taxon>
        <taxon>Pyrobaculum</taxon>
    </lineage>
</organism>
<keyword evidence="2" id="KW-1185">Reference proteome</keyword>
<dbReference type="KEGG" id="pyr:P186_1998"/>
<dbReference type="EMBL" id="CP003098">
    <property type="protein sequence ID" value="AET33394.1"/>
    <property type="molecule type" value="Genomic_DNA"/>
</dbReference>
<dbReference type="Proteomes" id="UP000005867">
    <property type="component" value="Chromosome"/>
</dbReference>